<dbReference type="Gene3D" id="3.40.50.620">
    <property type="entry name" value="HUPs"/>
    <property type="match status" value="1"/>
</dbReference>
<gene>
    <name evidence="3" type="ORF">BOX15_Mlig017977g1</name>
    <name evidence="4" type="ORF">BOX15_Mlig017977g3</name>
</gene>
<evidence type="ECO:0000313" key="3">
    <source>
        <dbReference type="EMBL" id="PAA73511.1"/>
    </source>
</evidence>
<proteinExistence type="predicted"/>
<comment type="caution">
    <text evidence="4">The sequence shown here is derived from an EMBL/GenBank/DDBJ whole genome shotgun (WGS) entry which is preliminary data.</text>
</comment>
<protein>
    <recommendedName>
        <fullName evidence="2">UspA domain-containing protein</fullName>
    </recommendedName>
</protein>
<dbReference type="EMBL" id="NIVC01001008">
    <property type="protein sequence ID" value="PAA73511.1"/>
    <property type="molecule type" value="Genomic_DNA"/>
</dbReference>
<dbReference type="Pfam" id="PF00582">
    <property type="entry name" value="Usp"/>
    <property type="match status" value="1"/>
</dbReference>
<dbReference type="SUPFAM" id="SSF52402">
    <property type="entry name" value="Adenine nucleotide alpha hydrolases-like"/>
    <property type="match status" value="1"/>
</dbReference>
<keyword evidence="5" id="KW-1185">Reference proteome</keyword>
<dbReference type="STRING" id="282301.A0A267GG64"/>
<evidence type="ECO:0000259" key="2">
    <source>
        <dbReference type="Pfam" id="PF00582"/>
    </source>
</evidence>
<dbReference type="EMBL" id="NIVC01000350">
    <property type="protein sequence ID" value="PAA85055.1"/>
    <property type="molecule type" value="Genomic_DNA"/>
</dbReference>
<dbReference type="PANTHER" id="PTHR46989">
    <property type="entry name" value="USP DOMAIN-CONTAINING PROTEIN"/>
    <property type="match status" value="1"/>
</dbReference>
<evidence type="ECO:0000313" key="4">
    <source>
        <dbReference type="EMBL" id="PAA85055.1"/>
    </source>
</evidence>
<dbReference type="InterPro" id="IPR006016">
    <property type="entry name" value="UspA"/>
</dbReference>
<evidence type="ECO:0000256" key="1">
    <source>
        <dbReference type="SAM" id="MobiDB-lite"/>
    </source>
</evidence>
<dbReference type="InterPro" id="IPR014729">
    <property type="entry name" value="Rossmann-like_a/b/a_fold"/>
</dbReference>
<feature type="compositionally biased region" description="Basic and acidic residues" evidence="1">
    <location>
        <begin position="195"/>
        <end position="229"/>
    </location>
</feature>
<sequence>MAEAAAASTASGSSDGKTAQEQADYRKASITSEMSMLKLADQTAPRRVLLPVDGSQHSERAFHWFLGNLYRNGDIAVLAFVLDPPQYSPADGQSGSSFVQEGNKAYNDGLKEANRLKAKFFGQLKQLGLPASAAQFQELIGTKPGETLVKFIHESDINCVVIGSRGLGKIKRTFLGSVSDHLLHNANCPVIICPNKKDKKDKDKDKDKKDKDKEKKDKDKKDKKDKESG</sequence>
<dbReference type="Proteomes" id="UP000215902">
    <property type="component" value="Unassembled WGS sequence"/>
</dbReference>
<accession>A0A267GG64</accession>
<name>A0A267GG64_9PLAT</name>
<dbReference type="CDD" id="cd23659">
    <property type="entry name" value="USP_At3g01520-like"/>
    <property type="match status" value="1"/>
</dbReference>
<evidence type="ECO:0000313" key="5">
    <source>
        <dbReference type="Proteomes" id="UP000215902"/>
    </source>
</evidence>
<organism evidence="4 5">
    <name type="scientific">Macrostomum lignano</name>
    <dbReference type="NCBI Taxonomy" id="282301"/>
    <lineage>
        <taxon>Eukaryota</taxon>
        <taxon>Metazoa</taxon>
        <taxon>Spiralia</taxon>
        <taxon>Lophotrochozoa</taxon>
        <taxon>Platyhelminthes</taxon>
        <taxon>Rhabditophora</taxon>
        <taxon>Macrostomorpha</taxon>
        <taxon>Macrostomida</taxon>
        <taxon>Macrostomidae</taxon>
        <taxon>Macrostomum</taxon>
    </lineage>
</organism>
<dbReference type="OrthoDB" id="843225at2759"/>
<feature type="domain" description="UspA" evidence="2">
    <location>
        <begin position="46"/>
        <end position="194"/>
    </location>
</feature>
<reference evidence="4 5" key="1">
    <citation type="submission" date="2017-06" db="EMBL/GenBank/DDBJ databases">
        <title>A platform for efficient transgenesis in Macrostomum lignano, a flatworm model organism for stem cell research.</title>
        <authorList>
            <person name="Berezikov E."/>
        </authorList>
    </citation>
    <scope>NUCLEOTIDE SEQUENCE [LARGE SCALE GENOMIC DNA]</scope>
    <source>
        <strain evidence="4">DV1</strain>
        <tissue evidence="4">Whole organism</tissue>
    </source>
</reference>
<dbReference type="PRINTS" id="PR01438">
    <property type="entry name" value="UNVRSLSTRESS"/>
</dbReference>
<dbReference type="InterPro" id="IPR006015">
    <property type="entry name" value="Universal_stress_UspA"/>
</dbReference>
<feature type="compositionally biased region" description="Low complexity" evidence="1">
    <location>
        <begin position="1"/>
        <end position="14"/>
    </location>
</feature>
<dbReference type="AlphaFoldDB" id="A0A267GG64"/>
<dbReference type="PANTHER" id="PTHR46989:SF3">
    <property type="entry name" value="USPA DOMAIN-CONTAINING PROTEIN"/>
    <property type="match status" value="1"/>
</dbReference>
<feature type="region of interest" description="Disordered" evidence="1">
    <location>
        <begin position="194"/>
        <end position="229"/>
    </location>
</feature>
<feature type="region of interest" description="Disordered" evidence="1">
    <location>
        <begin position="1"/>
        <end position="24"/>
    </location>
</feature>